<proteinExistence type="predicted"/>
<reference evidence="2 3" key="1">
    <citation type="submission" date="2017-11" db="EMBL/GenBank/DDBJ databases">
        <title>De novo assembly and phasing of dikaryotic genomes from two isolates of Puccinia coronata f. sp. avenae, the causal agent of oat crown rust.</title>
        <authorList>
            <person name="Miller M.E."/>
            <person name="Zhang Y."/>
            <person name="Omidvar V."/>
            <person name="Sperschneider J."/>
            <person name="Schwessinger B."/>
            <person name="Raley C."/>
            <person name="Palmer J.M."/>
            <person name="Garnica D."/>
            <person name="Upadhyaya N."/>
            <person name="Rathjen J."/>
            <person name="Taylor J.M."/>
            <person name="Park R.F."/>
            <person name="Dodds P.N."/>
            <person name="Hirsch C.D."/>
            <person name="Kianian S.F."/>
            <person name="Figueroa M."/>
        </authorList>
    </citation>
    <scope>NUCLEOTIDE SEQUENCE [LARGE SCALE GENOMIC DNA]</scope>
    <source>
        <strain evidence="2">12NC29</strain>
    </source>
</reference>
<evidence type="ECO:0000313" key="3">
    <source>
        <dbReference type="Proteomes" id="UP000235388"/>
    </source>
</evidence>
<gene>
    <name evidence="2" type="ORF">PCANC_18297</name>
</gene>
<feature type="compositionally biased region" description="Polar residues" evidence="1">
    <location>
        <begin position="17"/>
        <end position="43"/>
    </location>
</feature>
<dbReference type="Proteomes" id="UP000235388">
    <property type="component" value="Unassembled WGS sequence"/>
</dbReference>
<evidence type="ECO:0000313" key="2">
    <source>
        <dbReference type="EMBL" id="PLW35395.1"/>
    </source>
</evidence>
<accession>A0A2N5UCC8</accession>
<organism evidence="2 3">
    <name type="scientific">Puccinia coronata f. sp. avenae</name>
    <dbReference type="NCBI Taxonomy" id="200324"/>
    <lineage>
        <taxon>Eukaryota</taxon>
        <taxon>Fungi</taxon>
        <taxon>Dikarya</taxon>
        <taxon>Basidiomycota</taxon>
        <taxon>Pucciniomycotina</taxon>
        <taxon>Pucciniomycetes</taxon>
        <taxon>Pucciniales</taxon>
        <taxon>Pucciniaceae</taxon>
        <taxon>Puccinia</taxon>
    </lineage>
</organism>
<comment type="caution">
    <text evidence="2">The sequence shown here is derived from an EMBL/GenBank/DDBJ whole genome shotgun (WGS) entry which is preliminary data.</text>
</comment>
<feature type="region of interest" description="Disordered" evidence="1">
    <location>
        <begin position="17"/>
        <end position="67"/>
    </location>
</feature>
<keyword evidence="3" id="KW-1185">Reference proteome</keyword>
<dbReference type="AlphaFoldDB" id="A0A2N5UCC8"/>
<name>A0A2N5UCC8_9BASI</name>
<evidence type="ECO:0000256" key="1">
    <source>
        <dbReference type="SAM" id="MobiDB-lite"/>
    </source>
</evidence>
<feature type="compositionally biased region" description="Basic residues" evidence="1">
    <location>
        <begin position="47"/>
        <end position="59"/>
    </location>
</feature>
<dbReference type="EMBL" id="PGCJ01000258">
    <property type="protein sequence ID" value="PLW35395.1"/>
    <property type="molecule type" value="Genomic_DNA"/>
</dbReference>
<protein>
    <submittedName>
        <fullName evidence="2">Uncharacterized protein</fullName>
    </submittedName>
</protein>
<sequence length="138" mass="14873">MSSQYGRSNIEVEEISVLSTPDVSSSATSGTNQQDTAPTSMDAVTQAKKRCPLPARKARWPAGPAGRRWTARARLITDTGLGRTAKSVVFARPGLSTNRAGQAGLARGQPEPARLPSRAEIQLLLESFRLQIDQRCVL</sequence>